<accession>A0A0W0F533</accession>
<evidence type="ECO:0000313" key="1">
    <source>
        <dbReference type="EMBL" id="KTB31434.1"/>
    </source>
</evidence>
<dbReference type="Proteomes" id="UP000054988">
    <property type="component" value="Unassembled WGS sequence"/>
</dbReference>
<evidence type="ECO:0000313" key="2">
    <source>
        <dbReference type="Proteomes" id="UP000054988"/>
    </source>
</evidence>
<name>A0A0W0F533_MONRR</name>
<organism evidence="1 2">
    <name type="scientific">Moniliophthora roreri</name>
    <name type="common">Frosty pod rot fungus</name>
    <name type="synonym">Monilia roreri</name>
    <dbReference type="NCBI Taxonomy" id="221103"/>
    <lineage>
        <taxon>Eukaryota</taxon>
        <taxon>Fungi</taxon>
        <taxon>Dikarya</taxon>
        <taxon>Basidiomycota</taxon>
        <taxon>Agaricomycotina</taxon>
        <taxon>Agaricomycetes</taxon>
        <taxon>Agaricomycetidae</taxon>
        <taxon>Agaricales</taxon>
        <taxon>Marasmiineae</taxon>
        <taxon>Marasmiaceae</taxon>
        <taxon>Moniliophthora</taxon>
    </lineage>
</organism>
<protein>
    <submittedName>
        <fullName evidence="1">Uncharacterized protein</fullName>
    </submittedName>
</protein>
<reference evidence="1 2" key="1">
    <citation type="submission" date="2015-12" db="EMBL/GenBank/DDBJ databases">
        <title>Draft genome sequence of Moniliophthora roreri, the causal agent of frosty pod rot of cacao.</title>
        <authorList>
            <person name="Aime M.C."/>
            <person name="Diaz-Valderrama J.R."/>
            <person name="Kijpornyongpan T."/>
            <person name="Phillips-Mora W."/>
        </authorList>
    </citation>
    <scope>NUCLEOTIDE SEQUENCE [LARGE SCALE GENOMIC DNA]</scope>
    <source>
        <strain evidence="1 2">MCA 2952</strain>
    </source>
</reference>
<comment type="caution">
    <text evidence="1">The sequence shown here is derived from an EMBL/GenBank/DDBJ whole genome shotgun (WGS) entry which is preliminary data.</text>
</comment>
<dbReference type="EMBL" id="LATX01002324">
    <property type="protein sequence ID" value="KTB31434.1"/>
    <property type="molecule type" value="Genomic_DNA"/>
</dbReference>
<proteinExistence type="predicted"/>
<gene>
    <name evidence="1" type="ORF">WG66_15997</name>
</gene>
<sequence length="164" mass="18809">MSLVLRTAVAASTLSFLERESQASSVPYLRNLAIWAYDTHEAVVEHNEHGSLHYLLAVYLCEKVFCVLKQYEPIALEIRSGSIEGEILSARLRIEQMSFRDAVEDIYLFTQKRYDKNILVRMGRKVLGIDLRKAKKLAARLGHGHDQLQVREALQRLLKSSWVP</sequence>
<dbReference type="AlphaFoldDB" id="A0A0W0F533"/>